<reference evidence="7" key="1">
    <citation type="submission" date="2021-02" db="EMBL/GenBank/DDBJ databases">
        <authorList>
            <person name="Nowell W R."/>
        </authorList>
    </citation>
    <scope>NUCLEOTIDE SEQUENCE</scope>
</reference>
<dbReference type="AlphaFoldDB" id="A0A816UZA8"/>
<sequence length="801" mass="91443">MDSKDDCVCCGKRLSRDSKRPVNIKSLIIFVSARLFPEKMPTDCFICNTCRWMYNKWEANLGLNQILLQIDMLSQDDDGMTEEKDESSNENASGDVGTDSNDNSDDEMINDEESDENSSNDSKAKSNHKYDNEMIDDEESNGSSPSDSEMDCNDVYDNASVTDKSSFTSKDGLKLPTGISISSKSQCCVCRIQMVPPTVTIKKEDRSNIFIRRNIFIPKGSRCCKIHTSNGYLLREDFFKLTAYKDDYRIFNLNYIVNTMQKLRKMVNSNKNVDFDDPLSLSDIEYKNLTGFTRTQHDHVLSYIPASALKTSINRSPRCAIACLLMKLRLGVSNSVLASMLGIDNKRKVTDIIHSTSAALIKYFVPHYLGLAHINREEIIKKHTSSIATRLLTENRNPCILVLDGTYLYIQVQLSFYICFATSIFSFHEQKSRNNQMQRKTFNLHKNRSLIKPMVAVTTTGYIVSVFGPFFSDNSNNDASILKHIMINNYDDILQWVEENDIMILDRGFRDSLGVLKSLGIDVAMPSFFGPKQNQSDVQDANNSRFVTILRWVVESVNARIKRFKWFNQVIPNSSLPSVQDFICIVAALLNCFHVSMVTPSPNDDETIRRMNSLRTQNNTLQIFLTDYNLTRNSIWNVTDIHNLVQSFPKLSMVDLRMITLGVYQLKRARSYAEEHADSIDLTDPNLEFPIQSCTDTNAHDIIRIRFQSAHKKSSQYYTYIQFDPNQILAWYCTCRSGPRVVGCCSHVAAGIWFLGYERHQLETNQQPSSTNFANLHYCDSISDYEDSSDEDNDARYSSTR</sequence>
<comment type="caution">
    <text evidence="7">The sequence shown here is derived from an EMBL/GenBank/DDBJ whole genome shotgun (WGS) entry which is preliminary data.</text>
</comment>
<dbReference type="EMBL" id="CAJNRG010009406">
    <property type="protein sequence ID" value="CAF2113592.1"/>
    <property type="molecule type" value="Genomic_DNA"/>
</dbReference>
<evidence type="ECO:0000313" key="7">
    <source>
        <dbReference type="EMBL" id="CAF2113592.1"/>
    </source>
</evidence>
<feature type="compositionally biased region" description="Basic and acidic residues" evidence="4">
    <location>
        <begin position="122"/>
        <end position="132"/>
    </location>
</feature>
<evidence type="ECO:0000256" key="1">
    <source>
        <dbReference type="ARBA" id="ARBA00001968"/>
    </source>
</evidence>
<keyword evidence="5" id="KW-0812">Transmembrane</keyword>
<dbReference type="InterPro" id="IPR027806">
    <property type="entry name" value="HARBI1_dom"/>
</dbReference>
<gene>
    <name evidence="7" type="ORF">XDN619_LOCUS21271</name>
</gene>
<proteinExistence type="predicted"/>
<feature type="compositionally biased region" description="Acidic residues" evidence="4">
    <location>
        <begin position="102"/>
        <end position="118"/>
    </location>
</feature>
<dbReference type="PANTHER" id="PTHR23080">
    <property type="entry name" value="THAP DOMAIN PROTEIN"/>
    <property type="match status" value="1"/>
</dbReference>
<keyword evidence="3" id="KW-0863">Zinc-finger</keyword>
<protein>
    <recommendedName>
        <fullName evidence="6">SWIM-type domain-containing protein</fullName>
    </recommendedName>
</protein>
<keyword evidence="2" id="KW-0479">Metal-binding</keyword>
<keyword evidence="5" id="KW-1133">Transmembrane helix</keyword>
<comment type="cofactor">
    <cofactor evidence="1">
        <name>a divalent metal cation</name>
        <dbReference type="ChEBI" id="CHEBI:60240"/>
    </cofactor>
</comment>
<evidence type="ECO:0000256" key="2">
    <source>
        <dbReference type="ARBA" id="ARBA00022723"/>
    </source>
</evidence>
<organism evidence="7 8">
    <name type="scientific">Rotaria magnacalcarata</name>
    <dbReference type="NCBI Taxonomy" id="392030"/>
    <lineage>
        <taxon>Eukaryota</taxon>
        <taxon>Metazoa</taxon>
        <taxon>Spiralia</taxon>
        <taxon>Gnathifera</taxon>
        <taxon>Rotifera</taxon>
        <taxon>Eurotatoria</taxon>
        <taxon>Bdelloidea</taxon>
        <taxon>Philodinida</taxon>
        <taxon>Philodinidae</taxon>
        <taxon>Rotaria</taxon>
    </lineage>
</organism>
<feature type="domain" description="SWIM-type" evidence="6">
    <location>
        <begin position="717"/>
        <end position="756"/>
    </location>
</feature>
<feature type="transmembrane region" description="Helical" evidence="5">
    <location>
        <begin position="407"/>
        <end position="428"/>
    </location>
</feature>
<accession>A0A816UZA8</accession>
<keyword evidence="5" id="KW-0472">Membrane</keyword>
<evidence type="ECO:0000259" key="6">
    <source>
        <dbReference type="PROSITE" id="PS50966"/>
    </source>
</evidence>
<feature type="region of interest" description="Disordered" evidence="4">
    <location>
        <begin position="77"/>
        <end position="155"/>
    </location>
</feature>
<dbReference type="PROSITE" id="PS50966">
    <property type="entry name" value="ZF_SWIM"/>
    <property type="match status" value="1"/>
</dbReference>
<evidence type="ECO:0000256" key="4">
    <source>
        <dbReference type="SAM" id="MobiDB-lite"/>
    </source>
</evidence>
<name>A0A816UZA8_9BILA</name>
<dbReference type="InterPro" id="IPR007527">
    <property type="entry name" value="Znf_SWIM"/>
</dbReference>
<evidence type="ECO:0000256" key="3">
    <source>
        <dbReference type="PROSITE-ProRule" id="PRU00325"/>
    </source>
</evidence>
<evidence type="ECO:0000256" key="5">
    <source>
        <dbReference type="SAM" id="Phobius"/>
    </source>
</evidence>
<dbReference type="Proteomes" id="UP000663887">
    <property type="component" value="Unassembled WGS sequence"/>
</dbReference>
<evidence type="ECO:0000313" key="8">
    <source>
        <dbReference type="Proteomes" id="UP000663887"/>
    </source>
</evidence>
<keyword evidence="3" id="KW-0862">Zinc</keyword>
<feature type="transmembrane region" description="Helical" evidence="5">
    <location>
        <begin position="449"/>
        <end position="471"/>
    </location>
</feature>
<dbReference type="Pfam" id="PF13359">
    <property type="entry name" value="DDE_Tnp_4"/>
    <property type="match status" value="1"/>
</dbReference>
<dbReference type="GO" id="GO:0008270">
    <property type="term" value="F:zinc ion binding"/>
    <property type="evidence" value="ECO:0007669"/>
    <property type="project" value="UniProtKB-KW"/>
</dbReference>